<dbReference type="EMBL" id="KQ947416">
    <property type="protein sequence ID" value="KUJ16115.1"/>
    <property type="molecule type" value="Genomic_DNA"/>
</dbReference>
<feature type="region of interest" description="Disordered" evidence="5">
    <location>
        <begin position="87"/>
        <end position="127"/>
    </location>
</feature>
<dbReference type="Proteomes" id="UP000070700">
    <property type="component" value="Unassembled WGS sequence"/>
</dbReference>
<dbReference type="InterPro" id="IPR019791">
    <property type="entry name" value="Haem_peroxidase_animal"/>
</dbReference>
<dbReference type="PANTHER" id="PTHR11903">
    <property type="entry name" value="PROSTAGLANDIN G/H SYNTHASE"/>
    <property type="match status" value="1"/>
</dbReference>
<keyword evidence="6" id="KW-0575">Peroxidase</keyword>
<proteinExistence type="predicted"/>
<evidence type="ECO:0000256" key="1">
    <source>
        <dbReference type="ARBA" id="ARBA00022723"/>
    </source>
</evidence>
<dbReference type="GO" id="GO:0006631">
    <property type="term" value="P:fatty acid metabolic process"/>
    <property type="evidence" value="ECO:0007669"/>
    <property type="project" value="UniProtKB-ARBA"/>
</dbReference>
<evidence type="ECO:0000256" key="2">
    <source>
        <dbReference type="ARBA" id="ARBA00022964"/>
    </source>
</evidence>
<evidence type="ECO:0000313" key="6">
    <source>
        <dbReference type="EMBL" id="KUJ16115.1"/>
    </source>
</evidence>
<dbReference type="InterPro" id="IPR037120">
    <property type="entry name" value="Haem_peroxidase_sf_animal"/>
</dbReference>
<dbReference type="AlphaFoldDB" id="A0A194X7G8"/>
<gene>
    <name evidence="6" type="ORF">LY89DRAFT_782422</name>
</gene>
<dbReference type="GO" id="GO:0004601">
    <property type="term" value="F:peroxidase activity"/>
    <property type="evidence" value="ECO:0007669"/>
    <property type="project" value="UniProtKB-KW"/>
</dbReference>
<dbReference type="GO" id="GO:0006979">
    <property type="term" value="P:response to oxidative stress"/>
    <property type="evidence" value="ECO:0007669"/>
    <property type="project" value="InterPro"/>
</dbReference>
<keyword evidence="7" id="KW-1185">Reference proteome</keyword>
<dbReference type="Pfam" id="PF03098">
    <property type="entry name" value="An_peroxidase"/>
    <property type="match status" value="1"/>
</dbReference>
<dbReference type="InterPro" id="IPR010255">
    <property type="entry name" value="Haem_peroxidase_sf"/>
</dbReference>
<dbReference type="PRINTS" id="PR00457">
    <property type="entry name" value="ANPEROXIDASE"/>
</dbReference>
<keyword evidence="4" id="KW-0408">Iron</keyword>
<dbReference type="GO" id="GO:0051213">
    <property type="term" value="F:dioxygenase activity"/>
    <property type="evidence" value="ECO:0007669"/>
    <property type="project" value="UniProtKB-KW"/>
</dbReference>
<evidence type="ECO:0000313" key="7">
    <source>
        <dbReference type="Proteomes" id="UP000070700"/>
    </source>
</evidence>
<dbReference type="InterPro" id="IPR050783">
    <property type="entry name" value="Oxylipin_biosynth_metab"/>
</dbReference>
<reference evidence="6 7" key="1">
    <citation type="submission" date="2015-10" db="EMBL/GenBank/DDBJ databases">
        <title>Full genome of DAOMC 229536 Phialocephala scopiformis, a fungal endophyte of spruce producing the potent anti-insectan compound rugulosin.</title>
        <authorList>
            <consortium name="DOE Joint Genome Institute"/>
            <person name="Walker A.K."/>
            <person name="Frasz S.L."/>
            <person name="Seifert K.A."/>
            <person name="Miller J.D."/>
            <person name="Mondo S.J."/>
            <person name="Labutti K."/>
            <person name="Lipzen A."/>
            <person name="Dockter R."/>
            <person name="Kennedy M."/>
            <person name="Grigoriev I.V."/>
            <person name="Spatafora J.W."/>
        </authorList>
    </citation>
    <scope>NUCLEOTIDE SEQUENCE [LARGE SCALE GENOMIC DNA]</scope>
    <source>
        <strain evidence="6 7">CBS 120377</strain>
    </source>
</reference>
<dbReference type="GeneID" id="28832304"/>
<evidence type="ECO:0000256" key="4">
    <source>
        <dbReference type="ARBA" id="ARBA00023004"/>
    </source>
</evidence>
<dbReference type="KEGG" id="psco:LY89DRAFT_782422"/>
<evidence type="ECO:0000256" key="3">
    <source>
        <dbReference type="ARBA" id="ARBA00023002"/>
    </source>
</evidence>
<dbReference type="Gene3D" id="1.10.640.10">
    <property type="entry name" value="Haem peroxidase domain superfamily, animal type"/>
    <property type="match status" value="1"/>
</dbReference>
<dbReference type="InParanoid" id="A0A194X7G8"/>
<accession>A0A194X7G8</accession>
<dbReference type="GO" id="GO:0046872">
    <property type="term" value="F:metal ion binding"/>
    <property type="evidence" value="ECO:0007669"/>
    <property type="project" value="UniProtKB-KW"/>
</dbReference>
<dbReference type="PANTHER" id="PTHR11903:SF37">
    <property type="entry name" value="PSI-PRODUCING OXYGENASE A"/>
    <property type="match status" value="1"/>
</dbReference>
<evidence type="ECO:0000256" key="5">
    <source>
        <dbReference type="SAM" id="MobiDB-lite"/>
    </source>
</evidence>
<organism evidence="6 7">
    <name type="scientific">Mollisia scopiformis</name>
    <name type="common">Conifer needle endophyte fungus</name>
    <name type="synonym">Phialocephala scopiformis</name>
    <dbReference type="NCBI Taxonomy" id="149040"/>
    <lineage>
        <taxon>Eukaryota</taxon>
        <taxon>Fungi</taxon>
        <taxon>Dikarya</taxon>
        <taxon>Ascomycota</taxon>
        <taxon>Pezizomycotina</taxon>
        <taxon>Leotiomycetes</taxon>
        <taxon>Helotiales</taxon>
        <taxon>Mollisiaceae</taxon>
        <taxon>Mollisia</taxon>
    </lineage>
</organism>
<sequence length="593" mass="66805">MASQESQFHHDELASAMDKVHEEEHEPHIAKVEKVVQMLSALPNSYKARELATGYLIKKLWYQLDHPPRDLLGHGPDSVITIDSDSRYRSANGSNNNPNNPSLGAAGSRYARTTQARRPKLAQPPDPADVFDKLLLRTGPPRTHPNDVFHTDERDQTRAKGSSYLDLAPLYGHDQVSQDTVREFKDGLLKKDTFAEYRLLGQPPGVCAFIVAFNRFHNHVVVELARINEGGRFSLPRGLVSGSDAELAALKTRDNDSFQHGRLITCGLYVNIILHDYIRAILNLNQNTSNVESDWSLDPRLDFPHLNVPKAVGNQVSVEFNLVYRWHATINTANENWTNNFMREVFGETYNPKTLSAGDFMLGARRWAEGILLVEPSQRTFGGIERLSNGAFADDSLINILNHTTESPAAAFGAKSTPLLMRPIEILGIETQRQWGVATLNEVREKFNLTPHKTFQLYPEPDDIEFYPGIQAEETKKPWFPGSGLCPGVTISVAILADAVALCRGDRFYTTDYTPDNLTEWGFHIASSSFGKVQGGVLYKLLETAFPGRYKDNSVWSLYPLTIPEKNREILSKHKVVEQFDFEKPQLRKQYFD</sequence>
<dbReference type="RefSeq" id="XP_018070470.1">
    <property type="nucleotide sequence ID" value="XM_018222578.1"/>
</dbReference>
<keyword evidence="2" id="KW-0223">Dioxygenase</keyword>
<feature type="compositionally biased region" description="Low complexity" evidence="5">
    <location>
        <begin position="90"/>
        <end position="107"/>
    </location>
</feature>
<protein>
    <submittedName>
        <fullName evidence="6">Heme peroxidase</fullName>
    </submittedName>
</protein>
<dbReference type="OrthoDB" id="823504at2759"/>
<keyword evidence="1" id="KW-0479">Metal-binding</keyword>
<keyword evidence="3" id="KW-0560">Oxidoreductase</keyword>
<dbReference type="SUPFAM" id="SSF48113">
    <property type="entry name" value="Heme-dependent peroxidases"/>
    <property type="match status" value="1"/>
</dbReference>
<dbReference type="GO" id="GO:0020037">
    <property type="term" value="F:heme binding"/>
    <property type="evidence" value="ECO:0007669"/>
    <property type="project" value="InterPro"/>
</dbReference>
<dbReference type="PROSITE" id="PS50292">
    <property type="entry name" value="PEROXIDASE_3"/>
    <property type="match status" value="1"/>
</dbReference>
<name>A0A194X7G8_MOLSC</name>